<dbReference type="HAMAP" id="MF_00230">
    <property type="entry name" value="CobT"/>
    <property type="match status" value="1"/>
</dbReference>
<evidence type="ECO:0000256" key="3">
    <source>
        <dbReference type="ARBA" id="ARBA00011991"/>
    </source>
</evidence>
<evidence type="ECO:0000256" key="9">
    <source>
        <dbReference type="ARBA" id="ARBA00047340"/>
    </source>
</evidence>
<proteinExistence type="inferred from homology"/>
<dbReference type="Gene3D" id="1.10.1610.10">
    <property type="match status" value="1"/>
</dbReference>
<organism evidence="12 13">
    <name type="scientific">Thermonema lapsum</name>
    <dbReference type="NCBI Taxonomy" id="28195"/>
    <lineage>
        <taxon>Bacteria</taxon>
        <taxon>Pseudomonadati</taxon>
        <taxon>Bacteroidota</taxon>
        <taxon>Cytophagia</taxon>
        <taxon>Cytophagales</taxon>
        <taxon>Thermonemataceae</taxon>
        <taxon>Thermonema</taxon>
    </lineage>
</organism>
<dbReference type="EMBL" id="JAASRN010000005">
    <property type="protein sequence ID" value="NIK74704.1"/>
    <property type="molecule type" value="Genomic_DNA"/>
</dbReference>
<protein>
    <recommendedName>
        <fullName evidence="4 10">Nicotinate-nucleotide--dimethylbenzimidazole phosphoribosyltransferase</fullName>
        <shortName evidence="10">NN:DBI PRT</shortName>
        <ecNumber evidence="3 10">2.4.2.21</ecNumber>
    </recommendedName>
    <alternativeName>
        <fullName evidence="8 10">N(1)-alpha-phosphoribosyltransferase</fullName>
    </alternativeName>
</protein>
<keyword evidence="13" id="KW-1185">Reference proteome</keyword>
<dbReference type="FunFam" id="3.40.50.10210:FF:000001">
    <property type="entry name" value="Nicotinate-nucleotide--dimethylbenzimidazole phosphoribosyltransferase"/>
    <property type="match status" value="1"/>
</dbReference>
<evidence type="ECO:0000256" key="6">
    <source>
        <dbReference type="ARBA" id="ARBA00022676"/>
    </source>
</evidence>
<feature type="transmembrane region" description="Helical" evidence="11">
    <location>
        <begin position="250"/>
        <end position="271"/>
    </location>
</feature>
<comment type="caution">
    <text evidence="12">The sequence shown here is derived from an EMBL/GenBank/DDBJ whole genome shotgun (WGS) entry which is preliminary data.</text>
</comment>
<comment type="catalytic activity">
    <reaction evidence="9 10">
        <text>5,6-dimethylbenzimidazole + nicotinate beta-D-ribonucleotide = alpha-ribazole 5'-phosphate + nicotinate + H(+)</text>
        <dbReference type="Rhea" id="RHEA:11196"/>
        <dbReference type="ChEBI" id="CHEBI:15378"/>
        <dbReference type="ChEBI" id="CHEBI:15890"/>
        <dbReference type="ChEBI" id="CHEBI:32544"/>
        <dbReference type="ChEBI" id="CHEBI:57502"/>
        <dbReference type="ChEBI" id="CHEBI:57918"/>
        <dbReference type="EC" id="2.4.2.21"/>
    </reaction>
</comment>
<evidence type="ECO:0000256" key="11">
    <source>
        <dbReference type="SAM" id="Phobius"/>
    </source>
</evidence>
<dbReference type="EC" id="2.4.2.21" evidence="3 10"/>
<comment type="pathway">
    <text evidence="1 10">Nucleoside biosynthesis; alpha-ribazole biosynthesis; alpha-ribazole from 5,6-dimethylbenzimidazole: step 1/2.</text>
</comment>
<dbReference type="UniPathway" id="UPA00061">
    <property type="reaction ID" value="UER00516"/>
</dbReference>
<dbReference type="SUPFAM" id="SSF52733">
    <property type="entry name" value="Nicotinate mononucleotide:5,6-dimethylbenzimidazole phosphoribosyltransferase (CobT)"/>
    <property type="match status" value="1"/>
</dbReference>
<dbReference type="Gene3D" id="3.40.50.10210">
    <property type="match status" value="1"/>
</dbReference>
<evidence type="ECO:0000313" key="13">
    <source>
        <dbReference type="Proteomes" id="UP000537126"/>
    </source>
</evidence>
<dbReference type="RefSeq" id="WP_166920734.1">
    <property type="nucleotide sequence ID" value="NZ_JAASRN010000005.1"/>
</dbReference>
<gene>
    <name evidence="10" type="primary">cobT</name>
    <name evidence="12" type="ORF">FHS56_002236</name>
</gene>
<dbReference type="AlphaFoldDB" id="A0A846MSU5"/>
<evidence type="ECO:0000256" key="2">
    <source>
        <dbReference type="ARBA" id="ARBA00007110"/>
    </source>
</evidence>
<evidence type="ECO:0000256" key="10">
    <source>
        <dbReference type="HAMAP-Rule" id="MF_00230"/>
    </source>
</evidence>
<dbReference type="PANTHER" id="PTHR43463:SF1">
    <property type="entry name" value="NICOTINATE-NUCLEOTIDE--DIMETHYLBENZIMIDAZOLE PHOSPHORIBOSYLTRANSFERASE"/>
    <property type="match status" value="1"/>
</dbReference>
<keyword evidence="7 10" id="KW-0808">Transferase</keyword>
<evidence type="ECO:0000313" key="12">
    <source>
        <dbReference type="EMBL" id="NIK74704.1"/>
    </source>
</evidence>
<keyword evidence="11" id="KW-1133">Transmembrane helix</keyword>
<dbReference type="NCBIfam" id="TIGR03160">
    <property type="entry name" value="cobT_DBIPRT"/>
    <property type="match status" value="1"/>
</dbReference>
<feature type="active site" description="Proton acceptor" evidence="10">
    <location>
        <position position="313"/>
    </location>
</feature>
<evidence type="ECO:0000256" key="4">
    <source>
        <dbReference type="ARBA" id="ARBA00015486"/>
    </source>
</evidence>
<evidence type="ECO:0000256" key="7">
    <source>
        <dbReference type="ARBA" id="ARBA00022679"/>
    </source>
</evidence>
<dbReference type="InterPro" id="IPR023195">
    <property type="entry name" value="Nict_dMeBzImd_PRibTrfase_N"/>
</dbReference>
<keyword evidence="5 10" id="KW-0169">Cobalamin biosynthesis</keyword>
<accession>A0A846MSU5</accession>
<dbReference type="GO" id="GO:0009236">
    <property type="term" value="P:cobalamin biosynthetic process"/>
    <property type="evidence" value="ECO:0007669"/>
    <property type="project" value="UniProtKB-UniRule"/>
</dbReference>
<dbReference type="GO" id="GO:0008939">
    <property type="term" value="F:nicotinate-nucleotide-dimethylbenzimidazole phosphoribosyltransferase activity"/>
    <property type="evidence" value="ECO:0007669"/>
    <property type="project" value="UniProtKB-UniRule"/>
</dbReference>
<reference evidence="12 13" key="1">
    <citation type="submission" date="2020-03" db="EMBL/GenBank/DDBJ databases">
        <title>Genomic Encyclopedia of Type Strains, Phase IV (KMG-IV): sequencing the most valuable type-strain genomes for metagenomic binning, comparative biology and taxonomic classification.</title>
        <authorList>
            <person name="Goeker M."/>
        </authorList>
    </citation>
    <scope>NUCLEOTIDE SEQUENCE [LARGE SCALE GENOMIC DNA]</scope>
    <source>
        <strain evidence="12 13">DSM 5718</strain>
    </source>
</reference>
<evidence type="ECO:0000256" key="5">
    <source>
        <dbReference type="ARBA" id="ARBA00022573"/>
    </source>
</evidence>
<comment type="similarity">
    <text evidence="2 10">Belongs to the CobT family.</text>
</comment>
<keyword evidence="11" id="KW-0472">Membrane</keyword>
<keyword evidence="6 10" id="KW-0328">Glycosyltransferase</keyword>
<comment type="function">
    <text evidence="10">Catalyzes the synthesis of alpha-ribazole-5'-phosphate from nicotinate mononucleotide (NAMN) and 5,6-dimethylbenzimidazole (DMB).</text>
</comment>
<dbReference type="InterPro" id="IPR017846">
    <property type="entry name" value="Nict_dMeBzImd_PRibTrfase_bact"/>
</dbReference>
<dbReference type="InterPro" id="IPR036087">
    <property type="entry name" value="Nict_dMeBzImd_PRibTrfase_sf"/>
</dbReference>
<name>A0A846MSU5_9BACT</name>
<evidence type="ECO:0000256" key="8">
    <source>
        <dbReference type="ARBA" id="ARBA00030686"/>
    </source>
</evidence>
<sequence>MKEFIIEPLSKQFATQVQEKIDNKIKPLGALGRLEEIALQIATIQQTLTPALQKPYVLVFAGDHGIAVERVSAYPQEVTAQMVLSFVRGKAAINVFCQQHHLNLKVIDAGVAADFPKDLPIVHAKIAKGTRNFLYEPAMTQQEMEQAIQTGSELVKEIHKEGCNVVGFGEMGIANTSSASAIMSVITKQPVEVCVGRGTGLNDEQYRHKIEVLRKALLHHQLSSNDPFEVLRIYGGYEIAMMCGAMLQAAALRMLILVDGFISSIAFLIAYKSNPYIRNYAIFCHTSAEQGHLKLLEYMQARPILQLGMRLGEGSACAIAYPVVESAVRFLNEMASFEEAGVSNRQNIESDSCL</sequence>
<dbReference type="NCBIfam" id="NF000996">
    <property type="entry name" value="PRK00105.1"/>
    <property type="match status" value="1"/>
</dbReference>
<evidence type="ECO:0000256" key="1">
    <source>
        <dbReference type="ARBA" id="ARBA00005049"/>
    </source>
</evidence>
<dbReference type="Proteomes" id="UP000537126">
    <property type="component" value="Unassembled WGS sequence"/>
</dbReference>
<dbReference type="InterPro" id="IPR003200">
    <property type="entry name" value="Nict_dMeBzImd_PRibTrfase"/>
</dbReference>
<keyword evidence="11" id="KW-0812">Transmembrane</keyword>
<dbReference type="Pfam" id="PF02277">
    <property type="entry name" value="DBI_PRT"/>
    <property type="match status" value="1"/>
</dbReference>
<dbReference type="CDD" id="cd02439">
    <property type="entry name" value="DMB-PRT_CobT"/>
    <property type="match status" value="1"/>
</dbReference>
<dbReference type="PANTHER" id="PTHR43463">
    <property type="entry name" value="NICOTINATE-NUCLEOTIDE--DIMETHYLBENZIMIDAZOLE PHOSPHORIBOSYLTRANSFERASE"/>
    <property type="match status" value="1"/>
</dbReference>